<gene>
    <name evidence="9" type="ORF">UN65_03735</name>
</gene>
<feature type="transmembrane region" description="Helical" evidence="7">
    <location>
        <begin position="79"/>
        <end position="99"/>
    </location>
</feature>
<feature type="transmembrane region" description="Helical" evidence="7">
    <location>
        <begin position="186"/>
        <end position="207"/>
    </location>
</feature>
<protein>
    <submittedName>
        <fullName evidence="9">Rhomboid family intramembrane serine protease</fullName>
    </submittedName>
</protein>
<dbReference type="Pfam" id="PF01694">
    <property type="entry name" value="Rhomboid"/>
    <property type="match status" value="1"/>
</dbReference>
<sequence length="213" mass="24017">MNLILLLLIGVTVFVSYKGFTDYNFSNHYEFNVGKIRSGEQIRMFTSGFLHNDWGHLFFNMFTLYMFAPIVIYNLGSNVFLIIYMVSLFSGSLLSMAYHKSTFNYRARGASGAVVGILYTAILLNPEIDLYLFLIPIPIPAYVFGIGYLLYSIYGMKAKNDHIGHEAHFGGALGGLLSTILIQPSILITSLRMVILLIIPIVILFFLTKMKKI</sequence>
<dbReference type="Proteomes" id="UP000304840">
    <property type="component" value="Chromosome"/>
</dbReference>
<dbReference type="SUPFAM" id="SSF144091">
    <property type="entry name" value="Rhomboid-like"/>
    <property type="match status" value="1"/>
</dbReference>
<dbReference type="EMBL" id="CP010992">
    <property type="protein sequence ID" value="AMO19572.1"/>
    <property type="molecule type" value="Genomic_DNA"/>
</dbReference>
<feature type="transmembrane region" description="Helical" evidence="7">
    <location>
        <begin position="54"/>
        <end position="72"/>
    </location>
</feature>
<dbReference type="InterPro" id="IPR035952">
    <property type="entry name" value="Rhomboid-like_sf"/>
</dbReference>
<evidence type="ECO:0000256" key="4">
    <source>
        <dbReference type="ARBA" id="ARBA00022801"/>
    </source>
</evidence>
<proteinExistence type="inferred from homology"/>
<evidence type="ECO:0000313" key="9">
    <source>
        <dbReference type="EMBL" id="AMO19572.1"/>
    </source>
</evidence>
<dbReference type="GO" id="GO:0016020">
    <property type="term" value="C:membrane"/>
    <property type="evidence" value="ECO:0007669"/>
    <property type="project" value="UniProtKB-SubCell"/>
</dbReference>
<accession>A0AAI8GA71</accession>
<dbReference type="InterPro" id="IPR022764">
    <property type="entry name" value="Peptidase_S54_rhomboid_dom"/>
</dbReference>
<evidence type="ECO:0000256" key="6">
    <source>
        <dbReference type="ARBA" id="ARBA00023136"/>
    </source>
</evidence>
<dbReference type="InterPro" id="IPR050925">
    <property type="entry name" value="Rhomboid_protease_S54"/>
</dbReference>
<dbReference type="RefSeq" id="WP_138425011.1">
    <property type="nucleotide sequence ID" value="NZ_CP010992.1"/>
</dbReference>
<keyword evidence="3 7" id="KW-0812">Transmembrane</keyword>
<dbReference type="AlphaFoldDB" id="A0AAI8GA71"/>
<keyword evidence="5 7" id="KW-1133">Transmembrane helix</keyword>
<dbReference type="GO" id="GO:0006508">
    <property type="term" value="P:proteolysis"/>
    <property type="evidence" value="ECO:0007669"/>
    <property type="project" value="UniProtKB-KW"/>
</dbReference>
<reference evidence="10" key="1">
    <citation type="submission" date="2016-03" db="EMBL/GenBank/DDBJ databases">
        <title>Flavobacterium columnare strain B185, complete genome.</title>
        <authorList>
            <person name="Sundberg L.-R."/>
            <person name="Papponen P."/>
            <person name="Laanto E."/>
        </authorList>
    </citation>
    <scope>NUCLEOTIDE SEQUENCE [LARGE SCALE GENOMIC DNA]</scope>
    <source>
        <strain evidence="10">B185</strain>
    </source>
</reference>
<reference evidence="9 10" key="2">
    <citation type="submission" date="2019-05" db="EMBL/GenBank/DDBJ databases">
        <authorList>
            <person name="Ravantti J.J."/>
        </authorList>
    </citation>
    <scope>NUCLEOTIDE SEQUENCE [LARGE SCALE GENOMIC DNA]</scope>
    <source>
        <strain evidence="9 10">B185</strain>
    </source>
</reference>
<evidence type="ECO:0000256" key="2">
    <source>
        <dbReference type="ARBA" id="ARBA00009045"/>
    </source>
</evidence>
<evidence type="ECO:0000313" key="10">
    <source>
        <dbReference type="Proteomes" id="UP000304840"/>
    </source>
</evidence>
<keyword evidence="4" id="KW-0378">Hydrolase</keyword>
<organism evidence="9 10">
    <name type="scientific">Flavobacterium columnare</name>
    <dbReference type="NCBI Taxonomy" id="996"/>
    <lineage>
        <taxon>Bacteria</taxon>
        <taxon>Pseudomonadati</taxon>
        <taxon>Bacteroidota</taxon>
        <taxon>Flavobacteriia</taxon>
        <taxon>Flavobacteriales</taxon>
        <taxon>Flavobacteriaceae</taxon>
        <taxon>Flavobacterium</taxon>
    </lineage>
</organism>
<dbReference type="PANTHER" id="PTHR43731:SF14">
    <property type="entry name" value="PRESENILIN-ASSOCIATED RHOMBOID-LIKE PROTEIN, MITOCHONDRIAL"/>
    <property type="match status" value="1"/>
</dbReference>
<dbReference type="Gene3D" id="1.20.1540.10">
    <property type="entry name" value="Rhomboid-like"/>
    <property type="match status" value="1"/>
</dbReference>
<name>A0AAI8GA71_9FLAO</name>
<feature type="domain" description="Peptidase S54 rhomboid" evidence="8">
    <location>
        <begin position="39"/>
        <end position="182"/>
    </location>
</feature>
<evidence type="ECO:0000259" key="8">
    <source>
        <dbReference type="Pfam" id="PF01694"/>
    </source>
</evidence>
<comment type="similarity">
    <text evidence="2">Belongs to the peptidase S54 family.</text>
</comment>
<comment type="subcellular location">
    <subcellularLocation>
        <location evidence="1">Membrane</location>
        <topology evidence="1">Multi-pass membrane protein</topology>
    </subcellularLocation>
</comment>
<feature type="transmembrane region" description="Helical" evidence="7">
    <location>
        <begin position="131"/>
        <end position="151"/>
    </location>
</feature>
<keyword evidence="6 7" id="KW-0472">Membrane</keyword>
<feature type="transmembrane region" description="Helical" evidence="7">
    <location>
        <begin position="105"/>
        <end position="124"/>
    </location>
</feature>
<keyword evidence="9" id="KW-0645">Protease</keyword>
<evidence type="ECO:0000256" key="5">
    <source>
        <dbReference type="ARBA" id="ARBA00022989"/>
    </source>
</evidence>
<evidence type="ECO:0000256" key="7">
    <source>
        <dbReference type="SAM" id="Phobius"/>
    </source>
</evidence>
<dbReference type="PANTHER" id="PTHR43731">
    <property type="entry name" value="RHOMBOID PROTEASE"/>
    <property type="match status" value="1"/>
</dbReference>
<dbReference type="GO" id="GO:0004252">
    <property type="term" value="F:serine-type endopeptidase activity"/>
    <property type="evidence" value="ECO:0007669"/>
    <property type="project" value="InterPro"/>
</dbReference>
<evidence type="ECO:0000256" key="1">
    <source>
        <dbReference type="ARBA" id="ARBA00004141"/>
    </source>
</evidence>
<evidence type="ECO:0000256" key="3">
    <source>
        <dbReference type="ARBA" id="ARBA00022692"/>
    </source>
</evidence>